<dbReference type="RefSeq" id="WP_163968464.1">
    <property type="nucleotide sequence ID" value="NZ_JAAIVB010000080.1"/>
</dbReference>
<feature type="domain" description="Type II secretion system protein GspF" evidence="9">
    <location>
        <begin position="21"/>
        <end position="147"/>
    </location>
</feature>
<evidence type="ECO:0000313" key="11">
    <source>
        <dbReference type="Proteomes" id="UP000482155"/>
    </source>
</evidence>
<evidence type="ECO:0000256" key="3">
    <source>
        <dbReference type="ARBA" id="ARBA00022475"/>
    </source>
</evidence>
<evidence type="ECO:0000256" key="2">
    <source>
        <dbReference type="ARBA" id="ARBA00005745"/>
    </source>
</evidence>
<proteinExistence type="inferred from homology"/>
<dbReference type="InterPro" id="IPR042094">
    <property type="entry name" value="T2SS_GspF_sf"/>
</dbReference>
<dbReference type="EMBL" id="JAAIVB010000080">
    <property type="protein sequence ID" value="NEX64528.1"/>
    <property type="molecule type" value="Genomic_DNA"/>
</dbReference>
<evidence type="ECO:0000313" key="10">
    <source>
        <dbReference type="EMBL" id="NEX64528.1"/>
    </source>
</evidence>
<keyword evidence="11" id="KW-1185">Reference proteome</keyword>
<feature type="domain" description="Type II secretion system protein GspF" evidence="9">
    <location>
        <begin position="226"/>
        <end position="344"/>
    </location>
</feature>
<organism evidence="10 11">
    <name type="scientific">Noviherbaspirillum galbum</name>
    <dbReference type="NCBI Taxonomy" id="2709383"/>
    <lineage>
        <taxon>Bacteria</taxon>
        <taxon>Pseudomonadati</taxon>
        <taxon>Pseudomonadota</taxon>
        <taxon>Betaproteobacteria</taxon>
        <taxon>Burkholderiales</taxon>
        <taxon>Oxalobacteraceae</taxon>
        <taxon>Noviherbaspirillum</taxon>
    </lineage>
</organism>
<gene>
    <name evidence="10" type="ORF">G3574_25900</name>
</gene>
<dbReference type="GO" id="GO:0015628">
    <property type="term" value="P:protein secretion by the type II secretion system"/>
    <property type="evidence" value="ECO:0007669"/>
    <property type="project" value="TreeGrafter"/>
</dbReference>
<evidence type="ECO:0000259" key="9">
    <source>
        <dbReference type="Pfam" id="PF00482"/>
    </source>
</evidence>
<keyword evidence="3" id="KW-1003">Cell membrane</keyword>
<reference evidence="10 11" key="1">
    <citation type="submission" date="2020-02" db="EMBL/GenBank/DDBJ databases">
        <authorList>
            <person name="Kim M.K."/>
        </authorList>
    </citation>
    <scope>NUCLEOTIDE SEQUENCE [LARGE SCALE GENOMIC DNA]</scope>
    <source>
        <strain evidence="10 11">17J57-3</strain>
    </source>
</reference>
<keyword evidence="5 8" id="KW-0812">Transmembrane</keyword>
<comment type="similarity">
    <text evidence="2">Belongs to the GSP F family.</text>
</comment>
<dbReference type="Proteomes" id="UP000482155">
    <property type="component" value="Unassembled WGS sequence"/>
</dbReference>
<evidence type="ECO:0000256" key="6">
    <source>
        <dbReference type="ARBA" id="ARBA00022989"/>
    </source>
</evidence>
<evidence type="ECO:0000256" key="7">
    <source>
        <dbReference type="ARBA" id="ARBA00023136"/>
    </source>
</evidence>
<keyword evidence="7 8" id="KW-0472">Membrane</keyword>
<keyword evidence="6 8" id="KW-1133">Transmembrane helix</keyword>
<dbReference type="GO" id="GO:0005886">
    <property type="term" value="C:plasma membrane"/>
    <property type="evidence" value="ECO:0007669"/>
    <property type="project" value="UniProtKB-SubCell"/>
</dbReference>
<feature type="transmembrane region" description="Helical" evidence="8">
    <location>
        <begin position="323"/>
        <end position="349"/>
    </location>
</feature>
<feature type="transmembrane region" description="Helical" evidence="8">
    <location>
        <begin position="168"/>
        <end position="195"/>
    </location>
</feature>
<evidence type="ECO:0000256" key="5">
    <source>
        <dbReference type="ARBA" id="ARBA00022692"/>
    </source>
</evidence>
<keyword evidence="4" id="KW-0997">Cell inner membrane</keyword>
<dbReference type="PANTHER" id="PTHR30012">
    <property type="entry name" value="GENERAL SECRETION PATHWAY PROTEIN"/>
    <property type="match status" value="1"/>
</dbReference>
<dbReference type="AlphaFoldDB" id="A0A6B3SVH2"/>
<dbReference type="Pfam" id="PF00482">
    <property type="entry name" value="T2SSF"/>
    <property type="match status" value="2"/>
</dbReference>
<sequence>MKPFWKRNGAPSIAASQREEFYTLMASFINDGIPLFDSLQVLDEQFRKTRDRRHAITAKAMRRLRGEEQKTHAFTLGQALRDLVPPVEATMIDAGEQGADPIGGLTRAAQIATDVALIRSKVTGGIVTPVFYFLMLCALLAGISQFAIPVMESVAPRERWAGPAAALGWLADHIILLTVFIAASVGGWSGAFLATRDHWTGETRRFFDRYVFPWTLHRRISSVVYLKAISSFMRVGVPMVSAIDMLSDTSGAWGRAHFRRMKRSARDGTQEGRALATGLFEQGLRWQIVLYGSTSNFAVGLERLAVRFMAKTIAKTEAQFRTLGILIMAIVAIMVVWVYGSFMMVTFAVRSGNNF</sequence>
<name>A0A6B3SVH2_9BURK</name>
<evidence type="ECO:0000256" key="8">
    <source>
        <dbReference type="SAM" id="Phobius"/>
    </source>
</evidence>
<protein>
    <recommendedName>
        <fullName evidence="9">Type II secretion system protein GspF domain-containing protein</fullName>
    </recommendedName>
</protein>
<dbReference type="InterPro" id="IPR018076">
    <property type="entry name" value="T2SS_GspF_dom"/>
</dbReference>
<evidence type="ECO:0000256" key="1">
    <source>
        <dbReference type="ARBA" id="ARBA00004429"/>
    </source>
</evidence>
<dbReference type="PANTHER" id="PTHR30012:SF7">
    <property type="entry name" value="PROTEIN TRANSPORT PROTEIN HOFC HOMOLOG"/>
    <property type="match status" value="1"/>
</dbReference>
<comment type="subcellular location">
    <subcellularLocation>
        <location evidence="1">Cell inner membrane</location>
        <topology evidence="1">Multi-pass membrane protein</topology>
    </subcellularLocation>
</comment>
<dbReference type="InterPro" id="IPR003004">
    <property type="entry name" value="GspF/PilC"/>
</dbReference>
<accession>A0A6B3SVH2</accession>
<feature type="transmembrane region" description="Helical" evidence="8">
    <location>
        <begin position="126"/>
        <end position="148"/>
    </location>
</feature>
<evidence type="ECO:0000256" key="4">
    <source>
        <dbReference type="ARBA" id="ARBA00022519"/>
    </source>
</evidence>
<comment type="caution">
    <text evidence="10">The sequence shown here is derived from an EMBL/GenBank/DDBJ whole genome shotgun (WGS) entry which is preliminary data.</text>
</comment>
<dbReference type="Gene3D" id="1.20.81.30">
    <property type="entry name" value="Type II secretion system (T2SS), domain F"/>
    <property type="match status" value="1"/>
</dbReference>